<dbReference type="InterPro" id="IPR003787">
    <property type="entry name" value="Sulphur_relay_DsrE/F-like"/>
</dbReference>
<reference evidence="2 3" key="1">
    <citation type="submission" date="2023-08" db="EMBL/GenBank/DDBJ databases">
        <title>Pleionea litopenaei sp. nov., isolated from stomach of juvenile Litopenaeus vannamei.</title>
        <authorList>
            <person name="Rho A.M."/>
            <person name="Hwang C.Y."/>
        </authorList>
    </citation>
    <scope>NUCLEOTIDE SEQUENCE [LARGE SCALE GENOMIC DNA]</scope>
    <source>
        <strain evidence="2 3">HL-JVS1</strain>
    </source>
</reference>
<sequence>MKILIHFTHTPYGSDASRELLDMALAHATFGHQVSLVFSGEGIFNLLPDQLAKPAGRKEFTRLFKGLDLYDIEKLYVVNDDLDALNLKQDQLIDGIEPIKLGSLGALFAANNQVISL</sequence>
<dbReference type="NCBIfam" id="NF001238">
    <property type="entry name" value="PRK00211.1"/>
    <property type="match status" value="1"/>
</dbReference>
<evidence type="ECO:0000256" key="1">
    <source>
        <dbReference type="ARBA" id="ARBA00005996"/>
    </source>
</evidence>
<dbReference type="Gene3D" id="3.40.1260.10">
    <property type="entry name" value="DsrEFH-like"/>
    <property type="match status" value="1"/>
</dbReference>
<dbReference type="InterPro" id="IPR017462">
    <property type="entry name" value="Sulphur_relay_TusC/DsrF"/>
</dbReference>
<dbReference type="SUPFAM" id="SSF75169">
    <property type="entry name" value="DsrEFH-like"/>
    <property type="match status" value="1"/>
</dbReference>
<accession>A0AA51RUV0</accession>
<dbReference type="EMBL" id="CP133548">
    <property type="protein sequence ID" value="WMS88083.1"/>
    <property type="molecule type" value="Genomic_DNA"/>
</dbReference>
<dbReference type="PANTHER" id="PTHR38780:SF1">
    <property type="entry name" value="PROTEIN TUSC"/>
    <property type="match status" value="1"/>
</dbReference>
<dbReference type="NCBIfam" id="TIGR03010">
    <property type="entry name" value="sulf_tusC_dsrF"/>
    <property type="match status" value="1"/>
</dbReference>
<dbReference type="Proteomes" id="UP001239782">
    <property type="component" value="Chromosome"/>
</dbReference>
<evidence type="ECO:0000313" key="3">
    <source>
        <dbReference type="Proteomes" id="UP001239782"/>
    </source>
</evidence>
<evidence type="ECO:0000313" key="2">
    <source>
        <dbReference type="EMBL" id="WMS88083.1"/>
    </source>
</evidence>
<name>A0AA51RUV0_9GAMM</name>
<gene>
    <name evidence="2" type="primary">tusC</name>
    <name evidence="2" type="ORF">Q9312_04010</name>
</gene>
<dbReference type="KEGG" id="plei:Q9312_04010"/>
<dbReference type="RefSeq" id="WP_309203279.1">
    <property type="nucleotide sequence ID" value="NZ_CP133548.1"/>
</dbReference>
<protein>
    <submittedName>
        <fullName evidence="2">Sulfurtransferase complex subunit TusC</fullName>
    </submittedName>
</protein>
<dbReference type="PANTHER" id="PTHR38780">
    <property type="entry name" value="PROTEIN TUSC"/>
    <property type="match status" value="1"/>
</dbReference>
<keyword evidence="3" id="KW-1185">Reference proteome</keyword>
<comment type="similarity">
    <text evidence="1">Belongs to the DsrF/TusC family.</text>
</comment>
<dbReference type="AlphaFoldDB" id="A0AA51RUV0"/>
<organism evidence="2 3">
    <name type="scientific">Pleionea litopenaei</name>
    <dbReference type="NCBI Taxonomy" id="3070815"/>
    <lineage>
        <taxon>Bacteria</taxon>
        <taxon>Pseudomonadati</taxon>
        <taxon>Pseudomonadota</taxon>
        <taxon>Gammaproteobacteria</taxon>
        <taxon>Oceanospirillales</taxon>
        <taxon>Pleioneaceae</taxon>
        <taxon>Pleionea</taxon>
    </lineage>
</organism>
<dbReference type="InterPro" id="IPR027396">
    <property type="entry name" value="DsrEFH-like"/>
</dbReference>
<dbReference type="Pfam" id="PF02635">
    <property type="entry name" value="DsrE"/>
    <property type="match status" value="1"/>
</dbReference>
<proteinExistence type="inferred from homology"/>